<dbReference type="PANTHER" id="PTHR43135:SF3">
    <property type="entry name" value="ALPHA-D-RIBOSE 1-METHYLPHOSPHONATE 5-TRIPHOSPHATE DIPHOSPHATASE"/>
    <property type="match status" value="1"/>
</dbReference>
<dbReference type="NCBIfam" id="NF011987">
    <property type="entry name" value="PRK15446.2-3"/>
    <property type="match status" value="1"/>
</dbReference>
<dbReference type="InterPro" id="IPR013108">
    <property type="entry name" value="Amidohydro_3"/>
</dbReference>
<dbReference type="SUPFAM" id="SSF51338">
    <property type="entry name" value="Composite domain of metallo-dependent hydrolases"/>
    <property type="match status" value="1"/>
</dbReference>
<dbReference type="NCBIfam" id="NF011983">
    <property type="entry name" value="PRK15446.1-4"/>
    <property type="match status" value="1"/>
</dbReference>
<dbReference type="NCBIfam" id="TIGR02318">
    <property type="entry name" value="phosphono_phnM"/>
    <property type="match status" value="1"/>
</dbReference>
<dbReference type="InterPro" id="IPR051781">
    <property type="entry name" value="Metallo-dep_Hydrolase"/>
</dbReference>
<protein>
    <submittedName>
        <fullName evidence="2">Phosphonate metabolism protein PhnM</fullName>
    </submittedName>
</protein>
<proteinExistence type="predicted"/>
<dbReference type="InterPro" id="IPR012696">
    <property type="entry name" value="PhnM"/>
</dbReference>
<gene>
    <name evidence="2" type="ORF">COB13_06455</name>
</gene>
<reference evidence="2" key="2">
    <citation type="journal article" date="2018" name="ISME J.">
        <title>A dynamic microbial community with high functional redundancy inhabits the cold, oxic subseafloor aquifer.</title>
        <authorList>
            <person name="Tully B.J."/>
            <person name="Wheat C.G."/>
            <person name="Glazer B.T."/>
            <person name="Huber J.A."/>
        </authorList>
    </citation>
    <scope>NUCLEOTIDE SEQUENCE</scope>
    <source>
        <strain evidence="2">NORP83</strain>
    </source>
</reference>
<dbReference type="NCBIfam" id="NF011984">
    <property type="entry name" value="PRK15446.1-5"/>
    <property type="match status" value="1"/>
</dbReference>
<dbReference type="Pfam" id="PF07969">
    <property type="entry name" value="Amidohydro_3"/>
    <property type="match status" value="1"/>
</dbReference>
<evidence type="ECO:0000259" key="1">
    <source>
        <dbReference type="Pfam" id="PF07969"/>
    </source>
</evidence>
<dbReference type="CDD" id="cd01306">
    <property type="entry name" value="PhnM"/>
    <property type="match status" value="1"/>
</dbReference>
<dbReference type="GO" id="GO:0019700">
    <property type="term" value="P:organic phosphonate catabolic process"/>
    <property type="evidence" value="ECO:0007669"/>
    <property type="project" value="InterPro"/>
</dbReference>
<dbReference type="GO" id="GO:0016810">
    <property type="term" value="F:hydrolase activity, acting on carbon-nitrogen (but not peptide) bonds"/>
    <property type="evidence" value="ECO:0007669"/>
    <property type="project" value="InterPro"/>
</dbReference>
<dbReference type="PIRSF" id="PIRSF038971">
    <property type="entry name" value="PhnM"/>
    <property type="match status" value="1"/>
</dbReference>
<sequence length="380" mass="41901">MSEIIITNAQIILADEIINGSLCIEDGIITDLSDSHSPHPAAYDFEGDTLIPGLIELHTDNLERHIMPRPKSYWPIEPAVLNHDREIAAAGITTVYDAMSVGHADSGARGKDMLLEMSEAIEELSNRGMLKVDHFLHWRCEVSSQDVVEELIPLLENSLTGLVSIMDHTPGQRQFVSLAAFATYYQGKYGMTDDQLKTFITERQRDHQLYSQINRKSVVECAHQHNLPLASHDDATKHHVEDAIKDGIVVAEFPTTLEAARASHENGLGVLMGAPNVVRGMSHSGNVSARDLASHGLLDILSSDYVPFSLLYGAVLLEKTCRNISLPDAIATVTRNPAQQVGFEDRGEIAMGKRADLVRYHSDEGIPCIVEVWQQGQRIA</sequence>
<dbReference type="NCBIfam" id="NF011990">
    <property type="entry name" value="PRK15446.2-6"/>
    <property type="match status" value="1"/>
</dbReference>
<dbReference type="InterPro" id="IPR032466">
    <property type="entry name" value="Metal_Hydrolase"/>
</dbReference>
<dbReference type="EMBL" id="NVUS01000006">
    <property type="protein sequence ID" value="PCJ01817.1"/>
    <property type="molecule type" value="Genomic_DNA"/>
</dbReference>
<dbReference type="PANTHER" id="PTHR43135">
    <property type="entry name" value="ALPHA-D-RIBOSE 1-METHYLPHOSPHONATE 5-TRIPHOSPHATE DIPHOSPHATASE"/>
    <property type="match status" value="1"/>
</dbReference>
<name>A0A2A4Z447_9PROT</name>
<dbReference type="SUPFAM" id="SSF51556">
    <property type="entry name" value="Metallo-dependent hydrolases"/>
    <property type="match status" value="1"/>
</dbReference>
<organism evidence="2">
    <name type="scientific">OCS116 cluster bacterium</name>
    <dbReference type="NCBI Taxonomy" id="2030921"/>
    <lineage>
        <taxon>Bacteria</taxon>
        <taxon>Pseudomonadati</taxon>
        <taxon>Pseudomonadota</taxon>
        <taxon>Alphaproteobacteria</taxon>
        <taxon>OCS116 cluster</taxon>
    </lineage>
</organism>
<evidence type="ECO:0000313" key="2">
    <source>
        <dbReference type="EMBL" id="PCJ01817.1"/>
    </source>
</evidence>
<dbReference type="NCBIfam" id="NF011981">
    <property type="entry name" value="PRK15446.1-2"/>
    <property type="match status" value="1"/>
</dbReference>
<dbReference type="InterPro" id="IPR011059">
    <property type="entry name" value="Metal-dep_hydrolase_composite"/>
</dbReference>
<dbReference type="AlphaFoldDB" id="A0A2A4Z447"/>
<dbReference type="Gene3D" id="2.30.40.10">
    <property type="entry name" value="Urease, subunit C, domain 1"/>
    <property type="match status" value="1"/>
</dbReference>
<dbReference type="Gene3D" id="3.20.20.140">
    <property type="entry name" value="Metal-dependent hydrolases"/>
    <property type="match status" value="2"/>
</dbReference>
<accession>A0A2A4Z447</accession>
<feature type="domain" description="Amidohydrolase 3" evidence="1">
    <location>
        <begin position="288"/>
        <end position="360"/>
    </location>
</feature>
<reference key="1">
    <citation type="submission" date="2017-08" db="EMBL/GenBank/DDBJ databases">
        <title>A dynamic microbial community with high functional redundancy inhabits the cold, oxic subseafloor aquifer.</title>
        <authorList>
            <person name="Tully B.J."/>
            <person name="Wheat C.G."/>
            <person name="Glazer B.T."/>
            <person name="Huber J.A."/>
        </authorList>
    </citation>
    <scope>NUCLEOTIDE SEQUENCE [LARGE SCALE GENOMIC DNA]</scope>
</reference>
<comment type="caution">
    <text evidence="2">The sequence shown here is derived from an EMBL/GenBank/DDBJ whole genome shotgun (WGS) entry which is preliminary data.</text>
</comment>